<sequence>MLIFTVGFAGGLVLWLVTPSNGNWADVKAPYWIALFLFVLHRVEEKQFGFFDFLSNVTGASKPSTLSPTVLALVIVSVGAWSLIPPLMKRESPFGTYLAWTFFTSMGITELAHYLVFPWLNDRVFAYVPGMWTVIVLAPVAWWGMKRLALGRR</sequence>
<dbReference type="EMBL" id="LWCS01000013">
    <property type="protein sequence ID" value="OAN40419.1"/>
    <property type="molecule type" value="Genomic_DNA"/>
</dbReference>
<dbReference type="Proteomes" id="UP000078396">
    <property type="component" value="Unassembled WGS sequence"/>
</dbReference>
<keyword evidence="1" id="KW-0472">Membrane</keyword>
<dbReference type="RefSeq" id="WP_051226470.1">
    <property type="nucleotide sequence ID" value="NZ_JAPQYE010000021.1"/>
</dbReference>
<dbReference type="Proteomes" id="UP001084650">
    <property type="component" value="Unassembled WGS sequence"/>
</dbReference>
<evidence type="ECO:0000313" key="6">
    <source>
        <dbReference type="Proteomes" id="UP000193622"/>
    </source>
</evidence>
<evidence type="ECO:0000313" key="7">
    <source>
        <dbReference type="Proteomes" id="UP001084650"/>
    </source>
</evidence>
<dbReference type="EMBL" id="JAPQYE010000021">
    <property type="protein sequence ID" value="MCZ0731835.1"/>
    <property type="molecule type" value="Genomic_DNA"/>
</dbReference>
<dbReference type="OrthoDB" id="339302at2"/>
<organism evidence="3 5">
    <name type="scientific">Mycolicibacterium iranicum</name>
    <name type="common">Mycobacterium iranicum</name>
    <dbReference type="NCBI Taxonomy" id="912594"/>
    <lineage>
        <taxon>Bacteria</taxon>
        <taxon>Bacillati</taxon>
        <taxon>Actinomycetota</taxon>
        <taxon>Actinomycetes</taxon>
        <taxon>Mycobacteriales</taxon>
        <taxon>Mycobacteriaceae</taxon>
        <taxon>Mycolicibacterium</taxon>
    </lineage>
</organism>
<feature type="transmembrane region" description="Helical" evidence="1">
    <location>
        <begin position="65"/>
        <end position="84"/>
    </location>
</feature>
<feature type="transmembrane region" description="Helical" evidence="1">
    <location>
        <begin position="126"/>
        <end position="145"/>
    </location>
</feature>
<dbReference type="InterPro" id="IPR025671">
    <property type="entry name" value="HXXEE"/>
</dbReference>
<evidence type="ECO:0000313" key="5">
    <source>
        <dbReference type="Proteomes" id="UP000078396"/>
    </source>
</evidence>
<dbReference type="STRING" id="912594.AWC12_29920"/>
<dbReference type="eggNOG" id="ENOG5031BCM">
    <property type="taxonomic scope" value="Bacteria"/>
</dbReference>
<evidence type="ECO:0000313" key="3">
    <source>
        <dbReference type="EMBL" id="OAN40419.1"/>
    </source>
</evidence>
<evidence type="ECO:0000313" key="4">
    <source>
        <dbReference type="EMBL" id="ORV81035.1"/>
    </source>
</evidence>
<dbReference type="Pfam" id="PF13787">
    <property type="entry name" value="HXXEE"/>
    <property type="match status" value="1"/>
</dbReference>
<name>A0A178M242_MYCIR</name>
<dbReference type="Proteomes" id="UP000193622">
    <property type="component" value="Unassembled WGS sequence"/>
</dbReference>
<gene>
    <name evidence="3" type="ORF">A4X20_14825</name>
    <name evidence="4" type="ORF">AWC12_29920</name>
    <name evidence="2" type="ORF">OY187_27655</name>
</gene>
<evidence type="ECO:0000313" key="2">
    <source>
        <dbReference type="EMBL" id="MCZ0731835.1"/>
    </source>
</evidence>
<protein>
    <submittedName>
        <fullName evidence="2">HXXEE domain-containing protein</fullName>
    </submittedName>
</protein>
<dbReference type="AlphaFoldDB" id="A0A178M242"/>
<comment type="caution">
    <text evidence="3">The sequence shown here is derived from an EMBL/GenBank/DDBJ whole genome shotgun (WGS) entry which is preliminary data.</text>
</comment>
<reference evidence="4 6" key="1">
    <citation type="submission" date="2016-01" db="EMBL/GenBank/DDBJ databases">
        <title>The new phylogeny of the genus Mycobacterium.</title>
        <authorList>
            <person name="Tarcisio F."/>
            <person name="Conor M."/>
            <person name="Antonella G."/>
            <person name="Elisabetta G."/>
            <person name="Giulia F.S."/>
            <person name="Sara T."/>
            <person name="Anna F."/>
            <person name="Clotilde B."/>
            <person name="Roberto B."/>
            <person name="Veronica D.S."/>
            <person name="Fabio R."/>
            <person name="Monica P."/>
            <person name="Olivier J."/>
            <person name="Enrico T."/>
            <person name="Nicola S."/>
        </authorList>
    </citation>
    <scope>NUCLEOTIDE SEQUENCE [LARGE SCALE GENOMIC DNA]</scope>
    <source>
        <strain evidence="4 6">DSM 45541</strain>
    </source>
</reference>
<accession>A0A178M242</accession>
<keyword evidence="7" id="KW-1185">Reference proteome</keyword>
<feature type="transmembrane region" description="Helical" evidence="1">
    <location>
        <begin position="96"/>
        <end position="120"/>
    </location>
</feature>
<dbReference type="EMBL" id="LQPC01000079">
    <property type="protein sequence ID" value="ORV81035.1"/>
    <property type="molecule type" value="Genomic_DNA"/>
</dbReference>
<keyword evidence="1" id="KW-0812">Transmembrane</keyword>
<keyword evidence="1" id="KW-1133">Transmembrane helix</keyword>
<evidence type="ECO:0000256" key="1">
    <source>
        <dbReference type="SAM" id="Phobius"/>
    </source>
</evidence>
<proteinExistence type="predicted"/>
<reference evidence="2" key="3">
    <citation type="submission" date="2022-12" db="EMBL/GenBank/DDBJ databases">
        <title>Whole genome sequence of Mycolicibacterium iranicum strain SBH312.</title>
        <authorList>
            <person name="Jani J."/>
            <person name="Arifin Mustapha Z."/>
            <person name="Ahmed K."/>
            <person name="Kai Ling C."/>
        </authorList>
    </citation>
    <scope>NUCLEOTIDE SEQUENCE</scope>
    <source>
        <strain evidence="2">SBH312</strain>
    </source>
</reference>
<reference evidence="3 5" key="2">
    <citation type="submission" date="2016-04" db="EMBL/GenBank/DDBJ databases">
        <title>Draft Genome Sequences of Staphylococcus capitis Strain H36, S. capitis Strain H65, S. cohnii Strain H62, S. hominis Strain H69, Mycobacterium iranicum Strain H39, Plantibacter sp. Strain H53, Pseudomonas oryzihabitans Strain H72, and Microbacterium sp. Strain H83, isolated from residential settings.</title>
        <authorList>
            <person name="Lymperopoulou D."/>
            <person name="Adams R.I."/>
            <person name="Lindow S."/>
            <person name="Coil D.A."/>
            <person name="Jospin G."/>
            <person name="Eisen J.A."/>
        </authorList>
    </citation>
    <scope>NUCLEOTIDE SEQUENCE [LARGE SCALE GENOMIC DNA]</scope>
    <source>
        <strain evidence="3 5">H39</strain>
    </source>
</reference>